<name>K8ENJ8_9CHLO</name>
<protein>
    <submittedName>
        <fullName evidence="1">Uncharacterized protein</fullName>
    </submittedName>
</protein>
<keyword evidence="2" id="KW-1185">Reference proteome</keyword>
<dbReference type="PANTHER" id="PTHR37764:SF1">
    <property type="entry name" value="KETOSE_ALDOSE ISOMERASE, PUTATIVE (MOG1_PSBP_DUF1795-LIKE PHOTOSYSTEM II REACTION CENTER PSBP FAMILY PROTEIN)-RELATED"/>
    <property type="match status" value="1"/>
</dbReference>
<organism evidence="1 2">
    <name type="scientific">Bathycoccus prasinos</name>
    <dbReference type="NCBI Taxonomy" id="41875"/>
    <lineage>
        <taxon>Eukaryota</taxon>
        <taxon>Viridiplantae</taxon>
        <taxon>Chlorophyta</taxon>
        <taxon>Mamiellophyceae</taxon>
        <taxon>Mamiellales</taxon>
        <taxon>Bathycoccaceae</taxon>
        <taxon>Bathycoccus</taxon>
    </lineage>
</organism>
<evidence type="ECO:0000313" key="2">
    <source>
        <dbReference type="Proteomes" id="UP000198341"/>
    </source>
</evidence>
<dbReference type="AlphaFoldDB" id="K8ENJ8"/>
<accession>K8ENJ8</accession>
<dbReference type="EMBL" id="FO082265">
    <property type="protein sequence ID" value="CCO19631.1"/>
    <property type="molecule type" value="Genomic_DNA"/>
</dbReference>
<dbReference type="OrthoDB" id="1621991at2759"/>
<dbReference type="Proteomes" id="UP000198341">
    <property type="component" value="Chromosome 14"/>
</dbReference>
<dbReference type="RefSeq" id="XP_007509174.1">
    <property type="nucleotide sequence ID" value="XM_007509112.1"/>
</dbReference>
<proteinExistence type="predicted"/>
<evidence type="ECO:0000313" key="1">
    <source>
        <dbReference type="EMBL" id="CCO19631.1"/>
    </source>
</evidence>
<dbReference type="KEGG" id="bpg:Bathy14g01330"/>
<dbReference type="STRING" id="41875.K8ENJ8"/>
<dbReference type="GO" id="GO:0009507">
    <property type="term" value="C:chloroplast"/>
    <property type="evidence" value="ECO:0007669"/>
    <property type="project" value="TreeGrafter"/>
</dbReference>
<gene>
    <name evidence="1" type="ordered locus">Bathy14g01330</name>
</gene>
<reference evidence="1 2" key="1">
    <citation type="submission" date="2011-10" db="EMBL/GenBank/DDBJ databases">
        <authorList>
            <person name="Genoscope - CEA"/>
        </authorList>
    </citation>
    <scope>NUCLEOTIDE SEQUENCE [LARGE SCALE GENOMIC DNA]</scope>
    <source>
        <strain evidence="1 2">RCC 1105</strain>
    </source>
</reference>
<sequence length="239" mass="26146">MACSKSGLTNTNTRSICCFVASTRKKKHYTTTFPKPCPKLNMSLGKTRSTAYESCTLKENRTELYCPFRRIFLSGLTLICCHQSAAIASTLQSGQVGNQSSVRYKGKEWSIILPDLYQRVAIYSSKEGSRNSCENCGAAGGNVSISKSESPLLARFSSQSGETDITVSVIGTNNLKLSLLQTNNIEELGSLDSTSALFLPSTAKIEGSSTRKSSAMKTFYSWDFTYGNQRVLLTVIFLI</sequence>
<dbReference type="PANTHER" id="PTHR37764">
    <property type="entry name" value="KETOSE/ALDOSE ISOMERASE, PUTATIVE (MOG1/PSBP/DUF1795-LIKE PHOTOSYSTEM II REACTION CENTER PSBP FAMILY PROTEIN)-RELATED"/>
    <property type="match status" value="1"/>
</dbReference>
<dbReference type="GeneID" id="19011657"/>